<gene>
    <name evidence="3" type="ORF">CAETHG_2751</name>
</gene>
<dbReference type="CDD" id="cd07947">
    <property type="entry name" value="DRE_TIM_Re_CS"/>
    <property type="match status" value="1"/>
</dbReference>
<dbReference type="PANTHER" id="PTHR42880">
    <property type="entry name" value="HOMOCITRATE SYNTHASE"/>
    <property type="match status" value="1"/>
</dbReference>
<dbReference type="PANTHER" id="PTHR42880:SF1">
    <property type="entry name" value="ISOPROPYLMALATE_HOMOCITRATE_CITRAMALATE SYNTHASE FAMILY PROTEIN"/>
    <property type="match status" value="1"/>
</dbReference>
<proteinExistence type="predicted"/>
<evidence type="ECO:0000259" key="2">
    <source>
        <dbReference type="PROSITE" id="PS50991"/>
    </source>
</evidence>
<dbReference type="EMBL" id="CP006763">
    <property type="protein sequence ID" value="AGY76958.1"/>
    <property type="molecule type" value="Genomic_DNA"/>
</dbReference>
<keyword evidence="4" id="KW-1185">Reference proteome</keyword>
<dbReference type="Proteomes" id="UP000017590">
    <property type="component" value="Chromosome"/>
</dbReference>
<protein>
    <submittedName>
        <fullName evidence="3">2-isopropylmalate synthase</fullName>
    </submittedName>
</protein>
<dbReference type="InterPro" id="IPR000891">
    <property type="entry name" value="PYR_CT"/>
</dbReference>
<evidence type="ECO:0000313" key="4">
    <source>
        <dbReference type="Proteomes" id="UP000017590"/>
    </source>
</evidence>
<keyword evidence="1" id="KW-0808">Transferase</keyword>
<evidence type="ECO:0000256" key="1">
    <source>
        <dbReference type="ARBA" id="ARBA00022679"/>
    </source>
</evidence>
<dbReference type="SUPFAM" id="SSF51569">
    <property type="entry name" value="Aldolase"/>
    <property type="match status" value="1"/>
</dbReference>
<dbReference type="RefSeq" id="WP_023162831.1">
    <property type="nucleotide sequence ID" value="NC_022592.1"/>
</dbReference>
<dbReference type="Pfam" id="PF00682">
    <property type="entry name" value="HMGL-like"/>
    <property type="match status" value="1"/>
</dbReference>
<dbReference type="PROSITE" id="PS50991">
    <property type="entry name" value="PYR_CT"/>
    <property type="match status" value="1"/>
</dbReference>
<dbReference type="InterPro" id="IPR013785">
    <property type="entry name" value="Aldolase_TIM"/>
</dbReference>
<feature type="domain" description="Pyruvate carboxyltransferase" evidence="2">
    <location>
        <begin position="46"/>
        <end position="316"/>
    </location>
</feature>
<organism evidence="3 4">
    <name type="scientific">Clostridium autoethanogenum DSM 10061</name>
    <dbReference type="NCBI Taxonomy" id="1341692"/>
    <lineage>
        <taxon>Bacteria</taxon>
        <taxon>Bacillati</taxon>
        <taxon>Bacillota</taxon>
        <taxon>Clostridia</taxon>
        <taxon>Eubacteriales</taxon>
        <taxon>Clostridiaceae</taxon>
        <taxon>Clostridium</taxon>
    </lineage>
</organism>
<accession>A0ABM5NWZ6</accession>
<dbReference type="Gene3D" id="3.20.20.70">
    <property type="entry name" value="Aldolase class I"/>
    <property type="match status" value="1"/>
</dbReference>
<evidence type="ECO:0000313" key="3">
    <source>
        <dbReference type="EMBL" id="AGY76958.1"/>
    </source>
</evidence>
<name>A0ABM5NWZ6_9CLOT</name>
<sequence length="460" mass="52983">MKKSSYEYKLNNVDSPNFYKNIFPYDEIPKINFNGVQIPKDLPENIYITDTTFRDGQQSMPPYTTEQIIRIFDYLHNLDNNSGIIKQTEFFLYTEKDRKAAQVCMERGYEFPEVTSWIRANKEDFKLVKQMGIKETGMLMSCSDYHIFKKLRKTRKETMDMYLGIVKEALDNGIRPRCHLEDITRADFYGFVVPLVNKLMELSKQSGIPIKIRACDTLGLGVSYSGVELPRSVQAIMYGLRNNCGVPSECIEWHGHNDFYAVVNNSTTAWLYGASAVNTSFLGIGERTGNCPLEAMIFEYGQIKGNTKNMKLEVITELSEYFKKEMEYAVPPRTPFVGKEFNVTRAGIHADGILKDEEIYNIFDTDKILGRPVVVAVNQYSGHAGIAAWINTYYRLKDEEKIDKWDTRIAKIKEWVDEQYKAGRTSIIGNDELELLVDKMLPDISQKKKKELARVDTRFI</sequence>
<reference evidence="4" key="1">
    <citation type="journal article" date="2014" name="Biotechnol. Biofuels">
        <title>Comparison of single-molecule sequencing and hybrid approaches for finishing the genome of Clostridium autoethanogenum and analysis of CRISPR systems in industrial relevant Clostridia.</title>
        <authorList>
            <person name="Brown S.D."/>
            <person name="Nagaraju S."/>
            <person name="Utturkar S."/>
            <person name="De Tissera S."/>
            <person name="Segovia S."/>
            <person name="Mitchell W."/>
            <person name="Land M.L."/>
            <person name="Dassanayake A."/>
            <person name="Kopke M."/>
        </authorList>
    </citation>
    <scope>NUCLEOTIDE SEQUENCE [LARGE SCALE GENOMIC DNA]</scope>
    <source>
        <strain evidence="4">DSM 10061</strain>
    </source>
</reference>